<evidence type="ECO:0000256" key="2">
    <source>
        <dbReference type="ARBA" id="ARBA00022737"/>
    </source>
</evidence>
<reference evidence="11 12" key="1">
    <citation type="submission" date="2019-10" db="EMBL/GenBank/DDBJ databases">
        <authorList>
            <person name="Dong K."/>
        </authorList>
    </citation>
    <scope>NUCLEOTIDE SEQUENCE [LARGE SCALE GENOMIC DNA]</scope>
    <source>
        <strain evidence="11 12">DSM 28960</strain>
    </source>
</reference>
<dbReference type="SUPFAM" id="SSF51126">
    <property type="entry name" value="Pectin lyase-like"/>
    <property type="match status" value="1"/>
</dbReference>
<evidence type="ECO:0000256" key="4">
    <source>
        <dbReference type="ARBA" id="ARBA00023180"/>
    </source>
</evidence>
<dbReference type="InterPro" id="IPR035953">
    <property type="entry name" value="Dextranase_N-ter"/>
</dbReference>
<dbReference type="RefSeq" id="WP_153497274.1">
    <property type="nucleotide sequence ID" value="NZ_CBCRWP010000029.1"/>
</dbReference>
<evidence type="ECO:0000256" key="9">
    <source>
        <dbReference type="RuleBase" id="RU361169"/>
    </source>
</evidence>
<keyword evidence="10" id="KW-0812">Transmembrane</keyword>
<dbReference type="InterPro" id="IPR011050">
    <property type="entry name" value="Pectin_lyase_fold/virulence"/>
</dbReference>
<evidence type="ECO:0000256" key="3">
    <source>
        <dbReference type="ARBA" id="ARBA00022801"/>
    </source>
</evidence>
<sequence length="503" mass="55178">MKNHRKTIIISIIIVLLLLIAGGTVMLNQHQTLLQSGRKGNGEITTYPFAKGMREFKEMKVYVQDSKQTQALQLYSVNTNPKRNYPTDDSLLKKAAVATFDMKGKITVAVVYPKAVKSVQVRPATADVKTKIKGKTVFFTLKKWGQYSVEMNGDSITKDLLIFANPPQEKIPASAKVIKGRVDGPLNIAQGQTVYLAAGSVIDGPVTMASDSKLLGRGILTQGGPPAINVPNADHVTIDGINIFDPNDWVVQLYNSTHVAIHNLKIISCRDNSDGITIQSSQDVTIDHSFIRSWDDSIVLKNYTNTNTQNIKVTNSLIWTDLAQSMEIGFETNKGNPLTSMKLSNVLFENIDVLHAFHKAPISIHNADNCSISNVTFKNIILEDAQMGVSGTHGEGGGWPYLIDFDNGNSEEMGGDASWTNNDGNRSIENVLVEGVWVLAGEKSSCGLRLLNEDSGGKSQMKNIQLKNIYFKKQALNFTSMINEANLAGHVSDKNSPYFSPFK</sequence>
<keyword evidence="3 9" id="KW-0378">Hydrolase</keyword>
<evidence type="ECO:0000256" key="8">
    <source>
        <dbReference type="ARBA" id="ARBA00037278"/>
    </source>
</evidence>
<keyword evidence="5" id="KW-0119">Carbohydrate metabolism</keyword>
<name>A0A7X2D1J6_9LACT</name>
<dbReference type="Gene3D" id="2.60.350.10">
    <property type="entry name" value="Dextranase, N-terminal"/>
    <property type="match status" value="1"/>
</dbReference>
<keyword evidence="10" id="KW-0472">Membrane</keyword>
<keyword evidence="7" id="KW-0624">Polysaccharide degradation</keyword>
<dbReference type="PANTHER" id="PTHR31736:SF9">
    <property type="entry name" value="ENDO-XYLOGALACTURONAN HYDROLASE A-RELATED"/>
    <property type="match status" value="1"/>
</dbReference>
<comment type="caution">
    <text evidence="11">The sequence shown here is derived from an EMBL/GenBank/DDBJ whole genome shotgun (WGS) entry which is preliminary data.</text>
</comment>
<accession>A0A7X2D1J6</accession>
<protein>
    <submittedName>
        <fullName evidence="11">Uncharacterized protein</fullName>
    </submittedName>
</protein>
<keyword evidence="2" id="KW-0677">Repeat</keyword>
<comment type="function">
    <text evidence="8">Pectinolytic enzyme involved in the degradation of xylogalacturonan (xga), a galacturonan backbone heavily substituted with xylose, and which is one important component of the hairy regions of pectin. Activity requires a galacturonic acid backbone substituted with xylose.</text>
</comment>
<evidence type="ECO:0000256" key="10">
    <source>
        <dbReference type="SAM" id="Phobius"/>
    </source>
</evidence>
<dbReference type="Pfam" id="PF00295">
    <property type="entry name" value="Glyco_hydro_28"/>
    <property type="match status" value="1"/>
</dbReference>
<dbReference type="EMBL" id="WITJ01000027">
    <property type="protein sequence ID" value="MQW40658.1"/>
    <property type="molecule type" value="Genomic_DNA"/>
</dbReference>
<keyword evidence="6 9" id="KW-0326">Glycosidase</keyword>
<keyword evidence="12" id="KW-1185">Reference proteome</keyword>
<evidence type="ECO:0000256" key="5">
    <source>
        <dbReference type="ARBA" id="ARBA00023277"/>
    </source>
</evidence>
<comment type="similarity">
    <text evidence="1 9">Belongs to the glycosyl hydrolase 28 family.</text>
</comment>
<proteinExistence type="inferred from homology"/>
<dbReference type="InterPro" id="IPR012334">
    <property type="entry name" value="Pectin_lyas_fold"/>
</dbReference>
<feature type="transmembrane region" description="Helical" evidence="10">
    <location>
        <begin position="7"/>
        <end position="27"/>
    </location>
</feature>
<dbReference type="Proteomes" id="UP000439550">
    <property type="component" value="Unassembled WGS sequence"/>
</dbReference>
<keyword evidence="10" id="KW-1133">Transmembrane helix</keyword>
<dbReference type="GO" id="GO:0004650">
    <property type="term" value="F:polygalacturonase activity"/>
    <property type="evidence" value="ECO:0007669"/>
    <property type="project" value="InterPro"/>
</dbReference>
<dbReference type="Gene3D" id="2.160.20.10">
    <property type="entry name" value="Single-stranded right-handed beta-helix, Pectin lyase-like"/>
    <property type="match status" value="1"/>
</dbReference>
<evidence type="ECO:0000256" key="1">
    <source>
        <dbReference type="ARBA" id="ARBA00008834"/>
    </source>
</evidence>
<evidence type="ECO:0000313" key="11">
    <source>
        <dbReference type="EMBL" id="MQW40658.1"/>
    </source>
</evidence>
<dbReference type="OrthoDB" id="9795222at2"/>
<evidence type="ECO:0000256" key="7">
    <source>
        <dbReference type="ARBA" id="ARBA00023326"/>
    </source>
</evidence>
<evidence type="ECO:0000313" key="12">
    <source>
        <dbReference type="Proteomes" id="UP000439550"/>
    </source>
</evidence>
<dbReference type="AlphaFoldDB" id="A0A7X2D1J6"/>
<dbReference type="InterPro" id="IPR000743">
    <property type="entry name" value="Glyco_hydro_28"/>
</dbReference>
<evidence type="ECO:0000256" key="6">
    <source>
        <dbReference type="ARBA" id="ARBA00023295"/>
    </source>
</evidence>
<gene>
    <name evidence="11" type="ORF">GHI93_12105</name>
</gene>
<dbReference type="PANTHER" id="PTHR31736">
    <property type="match status" value="1"/>
</dbReference>
<keyword evidence="4" id="KW-0325">Glycoprotein</keyword>
<organism evidence="11 12">
    <name type="scientific">Lactococcus hircilactis</name>
    <dbReference type="NCBI Taxonomy" id="1494462"/>
    <lineage>
        <taxon>Bacteria</taxon>
        <taxon>Bacillati</taxon>
        <taxon>Bacillota</taxon>
        <taxon>Bacilli</taxon>
        <taxon>Lactobacillales</taxon>
        <taxon>Streptococcaceae</taxon>
        <taxon>Lactococcus</taxon>
    </lineage>
</organism>
<dbReference type="GO" id="GO:0000272">
    <property type="term" value="P:polysaccharide catabolic process"/>
    <property type="evidence" value="ECO:0007669"/>
    <property type="project" value="UniProtKB-KW"/>
</dbReference>